<dbReference type="GO" id="GO:0098552">
    <property type="term" value="C:side of membrane"/>
    <property type="evidence" value="ECO:0007669"/>
    <property type="project" value="UniProtKB-KW"/>
</dbReference>
<reference evidence="12" key="1">
    <citation type="submission" date="2016-08" db="EMBL/GenBank/DDBJ databases">
        <title>VSG repertoire of Trypanosoma brucei EATRO 1125.</title>
        <authorList>
            <person name="Cross G.A."/>
        </authorList>
    </citation>
    <scope>NUCLEOTIDE SEQUENCE</scope>
    <source>
        <strain evidence="12">EATRO 1125</strain>
    </source>
</reference>
<keyword evidence="7" id="KW-0325">Glycoprotein</keyword>
<dbReference type="VEuPathDB" id="TriTrypDB:Tb09.v4.0113"/>
<organism evidence="12">
    <name type="scientific">Trypanosoma brucei</name>
    <dbReference type="NCBI Taxonomy" id="5691"/>
    <lineage>
        <taxon>Eukaryota</taxon>
        <taxon>Discoba</taxon>
        <taxon>Euglenozoa</taxon>
        <taxon>Kinetoplastea</taxon>
        <taxon>Metakinetoplastina</taxon>
        <taxon>Trypanosomatida</taxon>
        <taxon>Trypanosomatidae</taxon>
        <taxon>Trypanosoma</taxon>
    </lineage>
</organism>
<dbReference type="InterPro" id="IPR025932">
    <property type="entry name" value="Trypano_VSG_B_N_dom"/>
</dbReference>
<evidence type="ECO:0000256" key="1">
    <source>
        <dbReference type="ARBA" id="ARBA00002523"/>
    </source>
</evidence>
<feature type="chain" id="PRO_5012972529" evidence="9">
    <location>
        <begin position="22"/>
        <end position="526"/>
    </location>
</feature>
<protein>
    <submittedName>
        <fullName evidence="12">Variant surface glycoprotein 1125.139</fullName>
    </submittedName>
</protein>
<dbReference type="Pfam" id="PF13206">
    <property type="entry name" value="VSG_B"/>
    <property type="match status" value="1"/>
</dbReference>
<dbReference type="AlphaFoldDB" id="A0A1J0R594"/>
<dbReference type="EMBL" id="KX699040">
    <property type="protein sequence ID" value="APD72996.1"/>
    <property type="molecule type" value="Genomic_DNA"/>
</dbReference>
<keyword evidence="5 9" id="KW-0732">Signal</keyword>
<feature type="domain" description="Trypanosome variant surface glycoprotein B-type N-terminal" evidence="11">
    <location>
        <begin position="18"/>
        <end position="369"/>
    </location>
</feature>
<evidence type="ECO:0000256" key="3">
    <source>
        <dbReference type="ARBA" id="ARBA00022475"/>
    </source>
</evidence>
<feature type="domain" description="Trypanosome variant surface glycoprotein C-terminal" evidence="10">
    <location>
        <begin position="408"/>
        <end position="525"/>
    </location>
</feature>
<proteinExistence type="predicted"/>
<comment type="subcellular location">
    <subcellularLocation>
        <location evidence="2">Cell membrane</location>
        <topology evidence="2">Lipid-anchor</topology>
        <topology evidence="2">GPI-anchor</topology>
    </subcellularLocation>
</comment>
<evidence type="ECO:0000259" key="10">
    <source>
        <dbReference type="Pfam" id="PF10659"/>
    </source>
</evidence>
<dbReference type="Pfam" id="PF10659">
    <property type="entry name" value="Trypan_glycop_C"/>
    <property type="match status" value="1"/>
</dbReference>
<dbReference type="VEuPathDB" id="TriTrypDB:Tb427_000578200"/>
<sequence length="526" mass="56824">MRDAIVILIAAAGTLCELVSASETEKGALQEHFHAICRLASIADERVPVRHTAAATADTLERIWAINLTLAPNKLAEDVIANVDQGVGSLKEGPALKMKPSPNTWLVWQRGAKLLKAKQDTDELKQWQRLKGSPDLVTQLRAIAKKAARLEQIQRSLDLAGNRERIQSHLIKALRTRQTKEDMLVIAPRGSDRPKACCGHGGHPSHNAGISLEFDIVCLCATGVTNGESKSAAACCPNCNANNNKIAADTDLKATANNLLNQCKKLEPTGNISSAGIHAAIAAFMQKLATPTGADKAVNYHFGNGGASFKDNCDGDTDVTKGAGVNYKQTDFTGNTKGPKWMYELRQAADKLSQLESLETQAKIVESAVEELNISLTALWDLANAAREIPTPTRAVPAHVSEEKKLECAKVEKAADCRKKPLCKWTKETEETGKYCDLNTTAAEQQAKEQAGTGATGEAASTGCSRYQNKPDCENDKTGDRKNCAWRKGKEGEPQPEKEMCRNSSFIASKKFALTVVSTAFVALLF</sequence>
<keyword evidence="8" id="KW-0449">Lipoprotein</keyword>
<evidence type="ECO:0000313" key="12">
    <source>
        <dbReference type="EMBL" id="APD72996.1"/>
    </source>
</evidence>
<evidence type="ECO:0000256" key="9">
    <source>
        <dbReference type="SAM" id="SignalP"/>
    </source>
</evidence>
<evidence type="ECO:0000259" key="11">
    <source>
        <dbReference type="Pfam" id="PF13206"/>
    </source>
</evidence>
<dbReference type="GO" id="GO:0005886">
    <property type="term" value="C:plasma membrane"/>
    <property type="evidence" value="ECO:0007669"/>
    <property type="project" value="UniProtKB-SubCell"/>
</dbReference>
<evidence type="ECO:0000256" key="8">
    <source>
        <dbReference type="ARBA" id="ARBA00023288"/>
    </source>
</evidence>
<keyword evidence="4" id="KW-0336">GPI-anchor</keyword>
<comment type="function">
    <text evidence="1">VSG forms a coat on the surface of the parasite. The trypanosome evades the immune response of the host by expressing a series of antigenically distinct VSGs from an estimated 1000 VSG genes.</text>
</comment>
<evidence type="ECO:0000256" key="6">
    <source>
        <dbReference type="ARBA" id="ARBA00023136"/>
    </source>
</evidence>
<dbReference type="InterPro" id="IPR019609">
    <property type="entry name" value="Variant_surf_glycoprt_trypan_C"/>
</dbReference>
<keyword evidence="3" id="KW-1003">Cell membrane</keyword>
<accession>A0A1J0R594</accession>
<evidence type="ECO:0000256" key="5">
    <source>
        <dbReference type="ARBA" id="ARBA00022729"/>
    </source>
</evidence>
<name>A0A1J0R594_9TRYP</name>
<evidence type="ECO:0000256" key="2">
    <source>
        <dbReference type="ARBA" id="ARBA00004609"/>
    </source>
</evidence>
<evidence type="ECO:0000256" key="4">
    <source>
        <dbReference type="ARBA" id="ARBA00022622"/>
    </source>
</evidence>
<feature type="signal peptide" evidence="9">
    <location>
        <begin position="1"/>
        <end position="21"/>
    </location>
</feature>
<keyword evidence="6" id="KW-0472">Membrane</keyword>
<evidence type="ECO:0000256" key="7">
    <source>
        <dbReference type="ARBA" id="ARBA00023180"/>
    </source>
</evidence>